<dbReference type="RefSeq" id="WP_010778833.1">
    <property type="nucleotide sequence ID" value="NZ_ASWH01000002.1"/>
</dbReference>
<dbReference type="Proteomes" id="UP000014160">
    <property type="component" value="Unassembled WGS sequence"/>
</dbReference>
<feature type="coiled-coil region" evidence="1">
    <location>
        <begin position="60"/>
        <end position="108"/>
    </location>
</feature>
<evidence type="ECO:0000256" key="2">
    <source>
        <dbReference type="SAM" id="MobiDB-lite"/>
    </source>
</evidence>
<evidence type="ECO:0000313" key="4">
    <source>
        <dbReference type="EMBL" id="EOW78928.1"/>
    </source>
</evidence>
<name>R2VK91_9ENTE</name>
<dbReference type="PATRIC" id="fig|1158614.3.peg.381"/>
<evidence type="ECO:0000313" key="3">
    <source>
        <dbReference type="EMBL" id="EOI58310.1"/>
    </source>
</evidence>
<dbReference type="Proteomes" id="UP000013750">
    <property type="component" value="Unassembled WGS sequence"/>
</dbReference>
<gene>
    <name evidence="4" type="ORF">I592_03066</name>
    <name evidence="3" type="ORF">UKC_00382</name>
</gene>
<evidence type="ECO:0000256" key="1">
    <source>
        <dbReference type="SAM" id="Coils"/>
    </source>
</evidence>
<evidence type="ECO:0000313" key="6">
    <source>
        <dbReference type="Proteomes" id="UP000014160"/>
    </source>
</evidence>
<dbReference type="AlphaFoldDB" id="R2VK91"/>
<protein>
    <submittedName>
        <fullName evidence="3">Uncharacterized protein</fullName>
    </submittedName>
</protein>
<dbReference type="EMBL" id="AJDQ01000003">
    <property type="protein sequence ID" value="EOI58310.1"/>
    <property type="molecule type" value="Genomic_DNA"/>
</dbReference>
<reference evidence="3 5" key="1">
    <citation type="submission" date="2013-02" db="EMBL/GenBank/DDBJ databases">
        <title>The Genome Sequence of Enterococcus gilvus ATCC BAA-350.</title>
        <authorList>
            <consortium name="The Broad Institute Genome Sequencing Platform"/>
            <consortium name="The Broad Institute Genome Sequencing Center for Infectious Disease"/>
            <person name="Earl A.M."/>
            <person name="Gilmore M.S."/>
            <person name="Lebreton F."/>
            <person name="Walker B."/>
            <person name="Young S.K."/>
            <person name="Zeng Q."/>
            <person name="Gargeya S."/>
            <person name="Fitzgerald M."/>
            <person name="Haas B."/>
            <person name="Abouelleil A."/>
            <person name="Alvarado L."/>
            <person name="Arachchi H.M."/>
            <person name="Berlin A.M."/>
            <person name="Chapman S.B."/>
            <person name="Dewar J."/>
            <person name="Goldberg J."/>
            <person name="Griggs A."/>
            <person name="Gujja S."/>
            <person name="Hansen M."/>
            <person name="Howarth C."/>
            <person name="Imamovic A."/>
            <person name="Larimer J."/>
            <person name="McCowan C."/>
            <person name="Murphy C."/>
            <person name="Neiman D."/>
            <person name="Pearson M."/>
            <person name="Priest M."/>
            <person name="Roberts A."/>
            <person name="Saif S."/>
            <person name="Shea T."/>
            <person name="Sisk P."/>
            <person name="Sykes S."/>
            <person name="Wortman J."/>
            <person name="Nusbaum C."/>
            <person name="Birren B."/>
        </authorList>
    </citation>
    <scope>NUCLEOTIDE SEQUENCE [LARGE SCALE GENOMIC DNA]</scope>
    <source>
        <strain evidence="3 5">ATCC BAA-350</strain>
    </source>
</reference>
<keyword evidence="6" id="KW-1185">Reference proteome</keyword>
<dbReference type="EMBL" id="ASWH01000002">
    <property type="protein sequence ID" value="EOW78928.1"/>
    <property type="molecule type" value="Genomic_DNA"/>
</dbReference>
<reference evidence="4 6" key="2">
    <citation type="submission" date="2013-03" db="EMBL/GenBank/DDBJ databases">
        <title>The Genome Sequence of Enterococcus gilvus ATCC BAA-350 (PacBio/Illumina hybrid assembly).</title>
        <authorList>
            <consortium name="The Broad Institute Genomics Platform"/>
            <consortium name="The Broad Institute Genome Sequencing Center for Infectious Disease"/>
            <person name="Earl A."/>
            <person name="Russ C."/>
            <person name="Gilmore M."/>
            <person name="Surin D."/>
            <person name="Walker B."/>
            <person name="Young S."/>
            <person name="Zeng Q."/>
            <person name="Gargeya S."/>
            <person name="Fitzgerald M."/>
            <person name="Haas B."/>
            <person name="Abouelleil A."/>
            <person name="Allen A.W."/>
            <person name="Alvarado L."/>
            <person name="Arachchi H.M."/>
            <person name="Berlin A.M."/>
            <person name="Chapman S.B."/>
            <person name="Gainer-Dewar J."/>
            <person name="Goldberg J."/>
            <person name="Griggs A."/>
            <person name="Gujja S."/>
            <person name="Hansen M."/>
            <person name="Howarth C."/>
            <person name="Imamovic A."/>
            <person name="Ireland A."/>
            <person name="Larimer J."/>
            <person name="McCowan C."/>
            <person name="Murphy C."/>
            <person name="Pearson M."/>
            <person name="Poon T.W."/>
            <person name="Priest M."/>
            <person name="Roberts A."/>
            <person name="Saif S."/>
            <person name="Shea T."/>
            <person name="Sisk P."/>
            <person name="Sykes S."/>
            <person name="Wortman J."/>
            <person name="Nusbaum C."/>
            <person name="Birren B."/>
        </authorList>
    </citation>
    <scope>NUCLEOTIDE SEQUENCE [LARGE SCALE GENOMIC DNA]</scope>
    <source>
        <strain evidence="4 6">ATCC BAA-350</strain>
    </source>
</reference>
<feature type="compositionally biased region" description="Basic and acidic residues" evidence="2">
    <location>
        <begin position="188"/>
        <end position="199"/>
    </location>
</feature>
<feature type="region of interest" description="Disordered" evidence="2">
    <location>
        <begin position="180"/>
        <end position="199"/>
    </location>
</feature>
<dbReference type="HOGENOM" id="CLU_1022102_0_0_9"/>
<keyword evidence="1" id="KW-0175">Coiled coil</keyword>
<comment type="caution">
    <text evidence="3">The sequence shown here is derived from an EMBL/GenBank/DDBJ whole genome shotgun (WGS) entry which is preliminary data.</text>
</comment>
<evidence type="ECO:0000313" key="5">
    <source>
        <dbReference type="Proteomes" id="UP000013750"/>
    </source>
</evidence>
<sequence length="272" mass="32321">MRDDDADKKKENTYDLLLKLTKKNGPGFMIYAGSDEEIHSLLFSWIDVAEGLKKENRKLRKIHLQNKKTYKERIEKLERECNEEKERADRLENELERVKGKLKKRSEEEIAFYNRALDLEDQLNRKKKILDLKEYDSDQKIANSAQVYNKKISNLKSEILVQKKKIRELETIKPFFHQKKRTGEGLNPEDKKNTLDSKRRGGCQLTDKQIERLLLIYKEKERVPITEAISKLAITRRTYYRVINLNYKYEETRDRITKIAFDLGVVLPEKGK</sequence>
<organism evidence="3 5">
    <name type="scientific">Enterococcus gilvus ATCC BAA-350</name>
    <dbReference type="NCBI Taxonomy" id="1158614"/>
    <lineage>
        <taxon>Bacteria</taxon>
        <taxon>Bacillati</taxon>
        <taxon>Bacillota</taxon>
        <taxon>Bacilli</taxon>
        <taxon>Lactobacillales</taxon>
        <taxon>Enterococcaceae</taxon>
        <taxon>Enterococcus</taxon>
    </lineage>
</organism>
<proteinExistence type="predicted"/>
<accession>R2VK91</accession>